<evidence type="ECO:0000313" key="4">
    <source>
        <dbReference type="Proteomes" id="UP000180166"/>
    </source>
</evidence>
<dbReference type="FunFam" id="3.40.50.980:FF:000001">
    <property type="entry name" value="Non-ribosomal peptide synthetase"/>
    <property type="match status" value="1"/>
</dbReference>
<feature type="region of interest" description="Disordered" evidence="1">
    <location>
        <begin position="1"/>
        <end position="27"/>
    </location>
</feature>
<evidence type="ECO:0000256" key="1">
    <source>
        <dbReference type="SAM" id="MobiDB-lite"/>
    </source>
</evidence>
<dbReference type="InterPro" id="IPR000873">
    <property type="entry name" value="AMP-dep_synth/lig_dom"/>
</dbReference>
<organism evidence="3 4">
    <name type="scientific">Nocardia seriolae</name>
    <dbReference type="NCBI Taxonomy" id="37332"/>
    <lineage>
        <taxon>Bacteria</taxon>
        <taxon>Bacillati</taxon>
        <taxon>Actinomycetota</taxon>
        <taxon>Actinomycetes</taxon>
        <taxon>Mycobacteriales</taxon>
        <taxon>Nocardiaceae</taxon>
        <taxon>Nocardia</taxon>
    </lineage>
</organism>
<proteinExistence type="predicted"/>
<dbReference type="Proteomes" id="UP000180166">
    <property type="component" value="Chromosome"/>
</dbReference>
<dbReference type="PANTHER" id="PTHR45527">
    <property type="entry name" value="NONRIBOSOMAL PEPTIDE SYNTHETASE"/>
    <property type="match status" value="1"/>
</dbReference>
<accession>A0ABC8B4U6</accession>
<dbReference type="EMBL" id="CP017839">
    <property type="protein sequence ID" value="APB01673.1"/>
    <property type="molecule type" value="Genomic_DNA"/>
</dbReference>
<dbReference type="Pfam" id="PF00501">
    <property type="entry name" value="AMP-binding"/>
    <property type="match status" value="1"/>
</dbReference>
<protein>
    <submittedName>
        <fullName evidence="3">Acetyl-coenzyme A synthetase</fullName>
    </submittedName>
</protein>
<sequence>MVRVGGDAIDDAGRATGSIRSQRTRPVRMRGPRFRALPELLLAAVESDPHAPALVFADEAATLASLTYAELDAHSTRLARLLIARGIGPEDFVAVGIPRSVESLLAVWAVAKTGAAFVPVDPKYPADRVAHMMTDSGAVLGITVAAVRPELPGAVEWLIIDTVGASAGLGAGSTELITNADRVRPLRAHHPAYVIYTSGSTGLPKGVVVTQSNAGTYCAVQRERLGATSDSRVLHVISPSFDV</sequence>
<dbReference type="AlphaFoldDB" id="A0ABC8B4U6"/>
<name>A0ABC8B4U6_9NOCA</name>
<dbReference type="Gene3D" id="3.40.50.980">
    <property type="match status" value="2"/>
</dbReference>
<reference evidence="3 4" key="1">
    <citation type="submission" date="2016-10" db="EMBL/GenBank/DDBJ databases">
        <title>Genome sequence of Nocardia seriolae strain EM150506, isolated from Anguila japonica.</title>
        <authorList>
            <person name="Han H.-J."/>
        </authorList>
    </citation>
    <scope>NUCLEOTIDE SEQUENCE [LARGE SCALE GENOMIC DNA]</scope>
    <source>
        <strain evidence="3 4">EM150506</strain>
    </source>
</reference>
<gene>
    <name evidence="3" type="ORF">NS506_07653</name>
</gene>
<dbReference type="InterPro" id="IPR020845">
    <property type="entry name" value="AMP-binding_CS"/>
</dbReference>
<feature type="domain" description="AMP-dependent synthetase/ligase" evidence="2">
    <location>
        <begin position="44"/>
        <end position="242"/>
    </location>
</feature>
<dbReference type="KEGG" id="nsr:NS506_07653"/>
<evidence type="ECO:0000313" key="3">
    <source>
        <dbReference type="EMBL" id="APB01673.1"/>
    </source>
</evidence>
<dbReference type="SUPFAM" id="SSF56801">
    <property type="entry name" value="Acetyl-CoA synthetase-like"/>
    <property type="match status" value="1"/>
</dbReference>
<dbReference type="PANTHER" id="PTHR45527:SF1">
    <property type="entry name" value="FATTY ACID SYNTHASE"/>
    <property type="match status" value="1"/>
</dbReference>
<dbReference type="PROSITE" id="PS00455">
    <property type="entry name" value="AMP_BINDING"/>
    <property type="match status" value="1"/>
</dbReference>
<evidence type="ECO:0000259" key="2">
    <source>
        <dbReference type="Pfam" id="PF00501"/>
    </source>
</evidence>